<comment type="caution">
    <text evidence="2">The sequence shown here is derived from an EMBL/GenBank/DDBJ whole genome shotgun (WGS) entry which is preliminary data.</text>
</comment>
<evidence type="ECO:0000256" key="1">
    <source>
        <dbReference type="SAM" id="MobiDB-lite"/>
    </source>
</evidence>
<organism evidence="2 3">
    <name type="scientific">Favolaschia claudopus</name>
    <dbReference type="NCBI Taxonomy" id="2862362"/>
    <lineage>
        <taxon>Eukaryota</taxon>
        <taxon>Fungi</taxon>
        <taxon>Dikarya</taxon>
        <taxon>Basidiomycota</taxon>
        <taxon>Agaricomycotina</taxon>
        <taxon>Agaricomycetes</taxon>
        <taxon>Agaricomycetidae</taxon>
        <taxon>Agaricales</taxon>
        <taxon>Marasmiineae</taxon>
        <taxon>Mycenaceae</taxon>
        <taxon>Favolaschia</taxon>
    </lineage>
</organism>
<dbReference type="EMBL" id="JAWWNJ010000014">
    <property type="protein sequence ID" value="KAK7041309.1"/>
    <property type="molecule type" value="Genomic_DNA"/>
</dbReference>
<reference evidence="2 3" key="1">
    <citation type="journal article" date="2024" name="J Genomics">
        <title>Draft genome sequencing and assembly of Favolaschia claudopus CIRM-BRFM 2984 isolated from oak limbs.</title>
        <authorList>
            <person name="Navarro D."/>
            <person name="Drula E."/>
            <person name="Chaduli D."/>
            <person name="Cazenave R."/>
            <person name="Ahrendt S."/>
            <person name="Wang J."/>
            <person name="Lipzen A."/>
            <person name="Daum C."/>
            <person name="Barry K."/>
            <person name="Grigoriev I.V."/>
            <person name="Favel A."/>
            <person name="Rosso M.N."/>
            <person name="Martin F."/>
        </authorList>
    </citation>
    <scope>NUCLEOTIDE SEQUENCE [LARGE SCALE GENOMIC DNA]</scope>
    <source>
        <strain evidence="2 3">CIRM-BRFM 2984</strain>
    </source>
</reference>
<dbReference type="SUPFAM" id="SSF53098">
    <property type="entry name" value="Ribonuclease H-like"/>
    <property type="match status" value="1"/>
</dbReference>
<name>A0AAW0CS61_9AGAR</name>
<protein>
    <submittedName>
        <fullName evidence="2">Ribonuclease H-like domain-containing protein</fullName>
    </submittedName>
</protein>
<dbReference type="InterPro" id="IPR012337">
    <property type="entry name" value="RNaseH-like_sf"/>
</dbReference>
<accession>A0AAW0CS61</accession>
<dbReference type="Proteomes" id="UP001362999">
    <property type="component" value="Unassembled WGS sequence"/>
</dbReference>
<proteinExistence type="predicted"/>
<evidence type="ECO:0000313" key="3">
    <source>
        <dbReference type="Proteomes" id="UP001362999"/>
    </source>
</evidence>
<sequence>MLDLFQKKVDLIIVRLICVRGLVPNLLDSDEWKELMGLLNPNYHPTGATVFTQKLIPQEAVFVREKQIKLLRECDNLVLTFDGTSTRNPASIYTAHATTPDRRSFFLDGHTGSDERHTADWIVTKLLKTIRSVGENKWAATCSDSTNVTKASRRGVNEAIPTIQDLGDCVHAIHNTIGDVNKVAEFVPHIATEKVIVSHFNKSSISTSNLAKTINEDTGEKILKLQKVGGTRFGTHWSAGAALDPALPNIRQLVENKIVKFKNKKVQAMFLNRQEYQKFELSLLDYLTIVGPFIRALWSLEAANANASDVFIFWLAIAANLKDTFDNRTLTGIPLALATKITKIFNERYTEFFKNEVYFVTFALDPRYPCADFFKPDDSQPSESDSDSPRFAHAYDRVKKFLKSLLKSMIDRISTHPDEPVHPVIEDLGPVATAKAFRNQFDSFWRQEWPFNQGISDGDPLKWWKSLALHPQANVLAILGIKLFSMLVNSMPDERTNSHLTWFNSPLRGNQKPETLIDMIQIGQWYGKHTKSEASVKKEPYRPVVKFRNIDKKLLETVRSRRAVSSESDSESDDEDTEIRPEDETPVTAQPASRRPPPVFIFDIDPDLNIAAPALLDLLSVDGPVQTTAAKESQAQMVRGAKTNPADIDWDSV</sequence>
<evidence type="ECO:0000313" key="2">
    <source>
        <dbReference type="EMBL" id="KAK7041309.1"/>
    </source>
</evidence>
<feature type="region of interest" description="Disordered" evidence="1">
    <location>
        <begin position="559"/>
        <end position="600"/>
    </location>
</feature>
<feature type="compositionally biased region" description="Acidic residues" evidence="1">
    <location>
        <begin position="568"/>
        <end position="577"/>
    </location>
</feature>
<keyword evidence="3" id="KW-1185">Reference proteome</keyword>
<gene>
    <name evidence="2" type="ORF">R3P38DRAFT_2893976</name>
</gene>
<dbReference type="AlphaFoldDB" id="A0AAW0CS61"/>